<feature type="transmembrane region" description="Helical" evidence="1">
    <location>
        <begin position="213"/>
        <end position="231"/>
    </location>
</feature>
<accession>A0A399CYW4</accession>
<feature type="transmembrane region" description="Helical" evidence="1">
    <location>
        <begin position="143"/>
        <end position="162"/>
    </location>
</feature>
<dbReference type="EMBL" id="QWET01000017">
    <property type="protein sequence ID" value="RIH63682.1"/>
    <property type="molecule type" value="Genomic_DNA"/>
</dbReference>
<dbReference type="PANTHER" id="PTHR36927">
    <property type="entry name" value="BLR4337 PROTEIN"/>
    <property type="match status" value="1"/>
</dbReference>
<keyword evidence="1" id="KW-0812">Transmembrane</keyword>
<feature type="transmembrane region" description="Helical" evidence="1">
    <location>
        <begin position="347"/>
        <end position="367"/>
    </location>
</feature>
<feature type="transmembrane region" description="Helical" evidence="1">
    <location>
        <begin position="169"/>
        <end position="193"/>
    </location>
</feature>
<protein>
    <submittedName>
        <fullName evidence="3">Acyltransferase</fullName>
    </submittedName>
</protein>
<evidence type="ECO:0000259" key="2">
    <source>
        <dbReference type="Pfam" id="PF01757"/>
    </source>
</evidence>
<keyword evidence="3" id="KW-0808">Transferase</keyword>
<feature type="transmembrane region" description="Helical" evidence="1">
    <location>
        <begin position="59"/>
        <end position="82"/>
    </location>
</feature>
<dbReference type="InterPro" id="IPR002656">
    <property type="entry name" value="Acyl_transf_3_dom"/>
</dbReference>
<feature type="transmembrane region" description="Helical" evidence="1">
    <location>
        <begin position="314"/>
        <end position="341"/>
    </location>
</feature>
<evidence type="ECO:0000313" key="3">
    <source>
        <dbReference type="EMBL" id="RIH63682.1"/>
    </source>
</evidence>
<dbReference type="AlphaFoldDB" id="A0A399CYW4"/>
<keyword evidence="1" id="KW-1133">Transmembrane helix</keyword>
<feature type="transmembrane region" description="Helical" evidence="1">
    <location>
        <begin position="20"/>
        <end position="39"/>
    </location>
</feature>
<dbReference type="PANTHER" id="PTHR36927:SF4">
    <property type="entry name" value="BLR5718 PROTEIN"/>
    <property type="match status" value="1"/>
</dbReference>
<dbReference type="OrthoDB" id="5446016at2"/>
<feature type="domain" description="Acyltransferase 3" evidence="2">
    <location>
        <begin position="15"/>
        <end position="364"/>
    </location>
</feature>
<keyword evidence="4" id="KW-1185">Reference proteome</keyword>
<organism evidence="3 4">
    <name type="scientific">Mariniphaga sediminis</name>
    <dbReference type="NCBI Taxonomy" id="1628158"/>
    <lineage>
        <taxon>Bacteria</taxon>
        <taxon>Pseudomonadati</taxon>
        <taxon>Bacteroidota</taxon>
        <taxon>Bacteroidia</taxon>
        <taxon>Marinilabiliales</taxon>
        <taxon>Prolixibacteraceae</taxon>
        <taxon>Mariniphaga</taxon>
    </lineage>
</organism>
<reference evidence="3 4" key="1">
    <citation type="journal article" date="2015" name="Int. J. Syst. Evol. Microbiol.">
        <title>Mariniphaga sediminis sp. nov., isolated from coastal sediment.</title>
        <authorList>
            <person name="Wang F.Q."/>
            <person name="Shen Q.Y."/>
            <person name="Chen G.J."/>
            <person name="Du Z.J."/>
        </authorList>
    </citation>
    <scope>NUCLEOTIDE SEQUENCE [LARGE SCALE GENOMIC DNA]</scope>
    <source>
        <strain evidence="3 4">SY21</strain>
    </source>
</reference>
<evidence type="ECO:0000313" key="4">
    <source>
        <dbReference type="Proteomes" id="UP000266441"/>
    </source>
</evidence>
<dbReference type="Pfam" id="PF01757">
    <property type="entry name" value="Acyl_transf_3"/>
    <property type="match status" value="1"/>
</dbReference>
<proteinExistence type="predicted"/>
<feature type="transmembrane region" description="Helical" evidence="1">
    <location>
        <begin position="243"/>
        <end position="261"/>
    </location>
</feature>
<dbReference type="GO" id="GO:0016747">
    <property type="term" value="F:acyltransferase activity, transferring groups other than amino-acyl groups"/>
    <property type="evidence" value="ECO:0007669"/>
    <property type="project" value="InterPro"/>
</dbReference>
<comment type="caution">
    <text evidence="3">The sequence shown here is derived from an EMBL/GenBank/DDBJ whole genome shotgun (WGS) entry which is preliminary data.</text>
</comment>
<name>A0A399CYW4_9BACT</name>
<gene>
    <name evidence="3" type="ORF">D1164_18175</name>
</gene>
<feature type="transmembrane region" description="Helical" evidence="1">
    <location>
        <begin position="103"/>
        <end position="123"/>
    </location>
</feature>
<keyword evidence="3" id="KW-0012">Acyltransferase</keyword>
<sequence length="377" mass="42674">MIEKKVSMNIPARIFYIDNLRIFLISLVVLHHLSITYGAPGDWYYNESKAGFPEILPLAMFVATNQSFFMGMFFFVSAFFILPSLNRKGTGRFIRERLLRLGVPLLFFYFVLAPLTAFIRSRFISGDPVSLTDYWINQHGVGFGPLWFVEALLIFTLIFLLIKPFKIKIIAPFPGTTRILLTIFLVGLLQFIIRIWLPVGWSMPFTSFQFPFFVQYILLFALGIVAYQNNWLASVSFLKGKNWFIFAQVLIFVGFPLLFVFGGKGERGIDAFMGGFSWQNFAYALWEQLTGFSLIIGLSGLFQKYFNSQNKVTGYLSGSAYGVFVFHAPILVGISAIFVSWQAFPVIKLVALAPVALVLCFLIAGLVKKIPMAGKVF</sequence>
<keyword evidence="1" id="KW-0472">Membrane</keyword>
<feature type="transmembrane region" description="Helical" evidence="1">
    <location>
        <begin position="281"/>
        <end position="302"/>
    </location>
</feature>
<evidence type="ECO:0000256" key="1">
    <source>
        <dbReference type="SAM" id="Phobius"/>
    </source>
</evidence>
<dbReference type="Proteomes" id="UP000266441">
    <property type="component" value="Unassembled WGS sequence"/>
</dbReference>
<dbReference type="InterPro" id="IPR050623">
    <property type="entry name" value="Glucan_succinyl_AcylTrfase"/>
</dbReference>